<evidence type="ECO:0000256" key="2">
    <source>
        <dbReference type="SAM" id="MobiDB-lite"/>
    </source>
</evidence>
<dbReference type="InterPro" id="IPR011990">
    <property type="entry name" value="TPR-like_helical_dom_sf"/>
</dbReference>
<feature type="domain" description="Peptidase MA-like" evidence="4">
    <location>
        <begin position="290"/>
        <end position="467"/>
    </location>
</feature>
<reference evidence="5 6" key="1">
    <citation type="submission" date="2017-03" db="EMBL/GenBank/DDBJ databases">
        <authorList>
            <person name="Afonso C.L."/>
            <person name="Miller P.J."/>
            <person name="Scott M.A."/>
            <person name="Spackman E."/>
            <person name="Goraichik I."/>
            <person name="Dimitrov K.M."/>
            <person name="Suarez D.L."/>
            <person name="Swayne D.E."/>
        </authorList>
    </citation>
    <scope>NUCLEOTIDE SEQUENCE [LARGE SCALE GENOMIC DNA]</scope>
    <source>
        <strain evidence="5">Genome sequencing of Nitrospira japonica strain NJ11</strain>
    </source>
</reference>
<evidence type="ECO:0000259" key="4">
    <source>
        <dbReference type="Pfam" id="PF13485"/>
    </source>
</evidence>
<keyword evidence="1" id="KW-0802">TPR repeat</keyword>
<name>A0A1W1I6L6_9BACT</name>
<dbReference type="RefSeq" id="WP_080886996.1">
    <property type="nucleotide sequence ID" value="NZ_LT828648.1"/>
</dbReference>
<dbReference type="STRING" id="1325564.NSJP_2468"/>
<evidence type="ECO:0000256" key="1">
    <source>
        <dbReference type="PROSITE-ProRule" id="PRU00339"/>
    </source>
</evidence>
<dbReference type="Gene3D" id="1.25.40.10">
    <property type="entry name" value="Tetratricopeptide repeat domain"/>
    <property type="match status" value="1"/>
</dbReference>
<evidence type="ECO:0000313" key="5">
    <source>
        <dbReference type="EMBL" id="SLM48640.1"/>
    </source>
</evidence>
<dbReference type="Pfam" id="PF13485">
    <property type="entry name" value="Peptidase_MA_2"/>
    <property type="match status" value="1"/>
</dbReference>
<dbReference type="EMBL" id="LT828648">
    <property type="protein sequence ID" value="SLM48640.1"/>
    <property type="molecule type" value="Genomic_DNA"/>
</dbReference>
<keyword evidence="6" id="KW-1185">Reference proteome</keyword>
<dbReference type="SUPFAM" id="SSF48452">
    <property type="entry name" value="TPR-like"/>
    <property type="match status" value="1"/>
</dbReference>
<feature type="region of interest" description="Disordered" evidence="2">
    <location>
        <begin position="34"/>
        <end position="64"/>
    </location>
</feature>
<dbReference type="Proteomes" id="UP000192042">
    <property type="component" value="Chromosome I"/>
</dbReference>
<protein>
    <submittedName>
        <fullName evidence="5">Putative TPR repeat protein</fullName>
    </submittedName>
</protein>
<dbReference type="InterPro" id="IPR019734">
    <property type="entry name" value="TPR_rpt"/>
</dbReference>
<accession>A0A1W1I6L6</accession>
<feature type="repeat" description="TPR" evidence="1">
    <location>
        <begin position="121"/>
        <end position="154"/>
    </location>
</feature>
<evidence type="ECO:0000256" key="3">
    <source>
        <dbReference type="SAM" id="Phobius"/>
    </source>
</evidence>
<dbReference type="KEGG" id="nja:NSJP_2468"/>
<gene>
    <name evidence="5" type="ORF">NSJP_2468</name>
</gene>
<keyword evidence="3" id="KW-0472">Membrane</keyword>
<dbReference type="AlphaFoldDB" id="A0A1W1I6L6"/>
<dbReference type="PROSITE" id="PS50005">
    <property type="entry name" value="TPR"/>
    <property type="match status" value="1"/>
</dbReference>
<dbReference type="Pfam" id="PF13181">
    <property type="entry name" value="TPR_8"/>
    <property type="match status" value="1"/>
</dbReference>
<keyword evidence="3" id="KW-0812">Transmembrane</keyword>
<feature type="transmembrane region" description="Helical" evidence="3">
    <location>
        <begin position="9"/>
        <end position="27"/>
    </location>
</feature>
<dbReference type="OrthoDB" id="9787613at2"/>
<keyword evidence="3" id="KW-1133">Transmembrane helix</keyword>
<evidence type="ECO:0000313" key="6">
    <source>
        <dbReference type="Proteomes" id="UP000192042"/>
    </source>
</evidence>
<sequence length="476" mass="53003">MYRRNISHLLYKVALVVALIIIYGAWFKPTYLQRPPGQTRDAQEAETKAPPETLRPAEAVEPPPKQTRLIDHSVVPRSKHQDFLAAIRDDLEKGDLAAATSKLDNLSTSTTNDPAVRPYLAVLWNNVGIEQEKSSGTKESVQTFKRAASLDPKNPVIQLNLAHAYWELRDPAMTVEFLDRLIALAPDEPFPHLAMAELLQERDRLKEAAQHLDQATERAAKDPAVQSYLRTVTAKVRKTDQAEEQLTSRESAHFIVKFDGQADHTTWTTAQDILEEAYREIGQRLGHFPSKPIVVVLQAETAFQSATGSPVWADGLFDPVLGRIQVPSQGALTDRAWLTKVLRHEFAHAVLHDMQGHSGSAIPTWLNEGLAMQLAGEHWSEIQPVKHQEVALIPLTALEGGWSNLTPEAASVAYLEANSAVHYMIDRYGLHGVNQLLGHLKARQSLSAAMQSQLSLSYEQFQSRWADQFKGELAKG</sequence>
<proteinExistence type="predicted"/>
<organism evidence="5 6">
    <name type="scientific">Nitrospira japonica</name>
    <dbReference type="NCBI Taxonomy" id="1325564"/>
    <lineage>
        <taxon>Bacteria</taxon>
        <taxon>Pseudomonadati</taxon>
        <taxon>Nitrospirota</taxon>
        <taxon>Nitrospiria</taxon>
        <taxon>Nitrospirales</taxon>
        <taxon>Nitrospiraceae</taxon>
        <taxon>Nitrospira</taxon>
    </lineage>
</organism>
<dbReference type="SMART" id="SM00028">
    <property type="entry name" value="TPR"/>
    <property type="match status" value="3"/>
</dbReference>
<dbReference type="InterPro" id="IPR039568">
    <property type="entry name" value="Peptidase_MA-like_dom"/>
</dbReference>